<comment type="caution">
    <text evidence="5">The sequence shown here is derived from an EMBL/GenBank/DDBJ whole genome shotgun (WGS) entry which is preliminary data.</text>
</comment>
<dbReference type="PRINTS" id="PR00420">
    <property type="entry name" value="RNGMNOXGNASE"/>
</dbReference>
<evidence type="ECO:0000256" key="3">
    <source>
        <dbReference type="ARBA" id="ARBA00022827"/>
    </source>
</evidence>
<sequence length="480" mass="51509">MIPSTTDVLIVGGGPTGLLLAGDLARAGVAATLVEKHAHGSDLTRAFAVHARTLEQFDARGIAEQVLDGGATIDKLRLFGRVDIDLGAQLDGRFPYLLITPQTHVEDVLRKRATELGANLVTGAELIDFTDTGDGVEAVVRYQDSQRTVRSRYLVGADGYRSRVREVLGLEFPGRSVLKSIMLADVRLSAPPQNVLTVNGVGDAFAFIAPFGDGWYRIFAWNRANQLPDTEPVDLEELRDVTTRALGTDFGMHDPRWMSRFHSDERQVEHYRTGRVFLAGDAAHVHSPAGGQGMNTGLQDAANLGWKLAAAVQGWAPDSLLDTYHAERHPVGREVLRSSGAIIRGAMLESKVGRLVRNVLAGGALSLPPVAHKAAGTISGIGFAYPRPSGADHLVGTRAADIPLIGETPRLYEALREGELVLVTPGPVREDGQPGHVVVVAAADPEQRPMLIRPDGYIAWVGAPGDTDAEAALAEWLRTV</sequence>
<dbReference type="Gene3D" id="3.40.30.120">
    <property type="match status" value="1"/>
</dbReference>
<keyword evidence="2" id="KW-0285">Flavoprotein</keyword>
<dbReference type="PANTHER" id="PTHR43004:SF19">
    <property type="entry name" value="BINDING MONOOXYGENASE, PUTATIVE (JCVI)-RELATED"/>
    <property type="match status" value="1"/>
</dbReference>
<dbReference type="Gene3D" id="3.50.50.60">
    <property type="entry name" value="FAD/NAD(P)-binding domain"/>
    <property type="match status" value="1"/>
</dbReference>
<evidence type="ECO:0000313" key="5">
    <source>
        <dbReference type="EMBL" id="MBL1077339.1"/>
    </source>
</evidence>
<feature type="domain" description="FAD-binding" evidence="4">
    <location>
        <begin position="6"/>
        <end position="338"/>
    </location>
</feature>
<keyword evidence="5" id="KW-0503">Monooxygenase</keyword>
<name>A0ABS1M9T9_9NOCA</name>
<dbReference type="RefSeq" id="WP_201950408.1">
    <property type="nucleotide sequence ID" value="NZ_JAERRJ010000009.1"/>
</dbReference>
<proteinExistence type="predicted"/>
<dbReference type="Gene3D" id="3.30.70.2450">
    <property type="match status" value="1"/>
</dbReference>
<organism evidence="5 6">
    <name type="scientific">Nocardia acididurans</name>
    <dbReference type="NCBI Taxonomy" id="2802282"/>
    <lineage>
        <taxon>Bacteria</taxon>
        <taxon>Bacillati</taxon>
        <taxon>Actinomycetota</taxon>
        <taxon>Actinomycetes</taxon>
        <taxon>Mycobacteriales</taxon>
        <taxon>Nocardiaceae</taxon>
        <taxon>Nocardia</taxon>
    </lineage>
</organism>
<dbReference type="Proteomes" id="UP000602198">
    <property type="component" value="Unassembled WGS sequence"/>
</dbReference>
<dbReference type="SUPFAM" id="SSF51905">
    <property type="entry name" value="FAD/NAD(P)-binding domain"/>
    <property type="match status" value="1"/>
</dbReference>
<dbReference type="InterPro" id="IPR036188">
    <property type="entry name" value="FAD/NAD-bd_sf"/>
</dbReference>
<evidence type="ECO:0000256" key="2">
    <source>
        <dbReference type="ARBA" id="ARBA00022630"/>
    </source>
</evidence>
<evidence type="ECO:0000259" key="4">
    <source>
        <dbReference type="Pfam" id="PF01494"/>
    </source>
</evidence>
<protein>
    <submittedName>
        <fullName evidence="5">FAD-dependent monooxygenase</fullName>
    </submittedName>
</protein>
<dbReference type="Pfam" id="PF21274">
    <property type="entry name" value="Rng_hyd_C"/>
    <property type="match status" value="1"/>
</dbReference>
<comment type="cofactor">
    <cofactor evidence="1">
        <name>FAD</name>
        <dbReference type="ChEBI" id="CHEBI:57692"/>
    </cofactor>
</comment>
<dbReference type="InterPro" id="IPR002938">
    <property type="entry name" value="FAD-bd"/>
</dbReference>
<dbReference type="PANTHER" id="PTHR43004">
    <property type="entry name" value="TRK SYSTEM POTASSIUM UPTAKE PROTEIN"/>
    <property type="match status" value="1"/>
</dbReference>
<gene>
    <name evidence="5" type="ORF">JK358_23335</name>
</gene>
<dbReference type="EMBL" id="JAERRJ010000009">
    <property type="protein sequence ID" value="MBL1077339.1"/>
    <property type="molecule type" value="Genomic_DNA"/>
</dbReference>
<keyword evidence="6" id="KW-1185">Reference proteome</keyword>
<evidence type="ECO:0000313" key="6">
    <source>
        <dbReference type="Proteomes" id="UP000602198"/>
    </source>
</evidence>
<dbReference type="Pfam" id="PF01494">
    <property type="entry name" value="FAD_binding_3"/>
    <property type="match status" value="1"/>
</dbReference>
<accession>A0ABS1M9T9</accession>
<dbReference type="GO" id="GO:0004497">
    <property type="term" value="F:monooxygenase activity"/>
    <property type="evidence" value="ECO:0007669"/>
    <property type="project" value="UniProtKB-KW"/>
</dbReference>
<reference evidence="5 6" key="1">
    <citation type="submission" date="2021-01" db="EMBL/GenBank/DDBJ databases">
        <title>WGS of actinomycetes isolated from Thailand.</title>
        <authorList>
            <person name="Thawai C."/>
        </authorList>
    </citation>
    <scope>NUCLEOTIDE SEQUENCE [LARGE SCALE GENOMIC DNA]</scope>
    <source>
        <strain evidence="5 6">LPG 2</strain>
    </source>
</reference>
<keyword evidence="5" id="KW-0560">Oxidoreductase</keyword>
<evidence type="ECO:0000256" key="1">
    <source>
        <dbReference type="ARBA" id="ARBA00001974"/>
    </source>
</evidence>
<keyword evidence="3" id="KW-0274">FAD</keyword>
<dbReference type="InterPro" id="IPR050641">
    <property type="entry name" value="RIFMO-like"/>
</dbReference>